<organism evidence="3 4">
    <name type="scientific">Streptomyces niveiscabiei</name>
    <dbReference type="NCBI Taxonomy" id="164115"/>
    <lineage>
        <taxon>Bacteria</taxon>
        <taxon>Bacillati</taxon>
        <taxon>Actinomycetota</taxon>
        <taxon>Actinomycetes</taxon>
        <taxon>Kitasatosporales</taxon>
        <taxon>Streptomycetaceae</taxon>
        <taxon>Streptomyces</taxon>
    </lineage>
</organism>
<proteinExistence type="predicted"/>
<dbReference type="PANTHER" id="PTHR13325">
    <property type="entry name" value="PROTEASE M50 MEMBRANE-BOUND TRANSCRIPTION FACTOR SITE 2 PROTEASE"/>
    <property type="match status" value="1"/>
</dbReference>
<feature type="region of interest" description="Disordered" evidence="1">
    <location>
        <begin position="1"/>
        <end position="64"/>
    </location>
</feature>
<keyword evidence="2" id="KW-0472">Membrane</keyword>
<dbReference type="Proteomes" id="UP001631957">
    <property type="component" value="Unassembled WGS sequence"/>
</dbReference>
<feature type="transmembrane region" description="Helical" evidence="2">
    <location>
        <begin position="250"/>
        <end position="268"/>
    </location>
</feature>
<dbReference type="EMBL" id="JBJVNI010000012">
    <property type="protein sequence ID" value="MFM9611509.1"/>
    <property type="molecule type" value="Genomic_DNA"/>
</dbReference>
<keyword evidence="2" id="KW-0812">Transmembrane</keyword>
<keyword evidence="3" id="KW-0482">Metalloprotease</keyword>
<evidence type="ECO:0000313" key="3">
    <source>
        <dbReference type="EMBL" id="MFM9611509.1"/>
    </source>
</evidence>
<evidence type="ECO:0000256" key="2">
    <source>
        <dbReference type="SAM" id="Phobius"/>
    </source>
</evidence>
<reference evidence="3 4" key="1">
    <citation type="submission" date="2024-12" db="EMBL/GenBank/DDBJ databases">
        <title>Forecasting of Potato common scab and diversities of Pathogenic streptomyces spp. in china.</title>
        <authorList>
            <person name="Handique U."/>
            <person name="Wu J."/>
        </authorList>
    </citation>
    <scope>NUCLEOTIDE SEQUENCE [LARGE SCALE GENOMIC DNA]</scope>
    <source>
        <strain evidence="3 4">ZRIMU1530</strain>
    </source>
</reference>
<accession>A0ABW9HWA1</accession>
<keyword evidence="2" id="KW-1133">Transmembrane helix</keyword>
<feature type="transmembrane region" description="Helical" evidence="2">
    <location>
        <begin position="211"/>
        <end position="230"/>
    </location>
</feature>
<gene>
    <name evidence="3" type="primary">mpaP</name>
    <name evidence="3" type="ORF">ACKI18_22690</name>
</gene>
<keyword evidence="3" id="KW-0645">Protease</keyword>
<keyword evidence="3" id="KW-0378">Hydrolase</keyword>
<feature type="transmembrane region" description="Helical" evidence="2">
    <location>
        <begin position="380"/>
        <end position="403"/>
    </location>
</feature>
<keyword evidence="4" id="KW-1185">Reference proteome</keyword>
<feature type="transmembrane region" description="Helical" evidence="2">
    <location>
        <begin position="313"/>
        <end position="333"/>
    </location>
</feature>
<evidence type="ECO:0000256" key="1">
    <source>
        <dbReference type="SAM" id="MobiDB-lite"/>
    </source>
</evidence>
<feature type="transmembrane region" description="Helical" evidence="2">
    <location>
        <begin position="451"/>
        <end position="472"/>
    </location>
</feature>
<dbReference type="RefSeq" id="WP_409123859.1">
    <property type="nucleotide sequence ID" value="NZ_JBJVNI010000012.1"/>
</dbReference>
<dbReference type="InterPro" id="IPR049694">
    <property type="entry name" value="Daptide_HExxH"/>
</dbReference>
<feature type="transmembrane region" description="Helical" evidence="2">
    <location>
        <begin position="409"/>
        <end position="431"/>
    </location>
</feature>
<comment type="caution">
    <text evidence="3">The sequence shown here is derived from an EMBL/GenBank/DDBJ whole genome shotgun (WGS) entry which is preliminary data.</text>
</comment>
<feature type="transmembrane region" description="Helical" evidence="2">
    <location>
        <begin position="181"/>
        <end position="199"/>
    </location>
</feature>
<sequence>MRTALKRGGEETPGRGRGVQAPGESESEGRRRGFKRVPGKRAGDKRAQDEKPPAPLPERPRLAPDVRVHEPVEDGAPWLVQSGSQRYLRVAEGMARLLTLADGTRDAGDIARELGWSVELVTEGLSRAQRGRLLEDASDGKPRRERRITFVPPLTIQFTVVRPERMLNVFRPLTARLAHRSWGIVAALLAGSGLLALAVQARTTVAALSEPVSWPALLALLVVTYCGTMLHELSHGLVLSHYGGRPSRMGFMLFYLTPAFFCDVSDGWRLPRNRQRVRVALAGIATQSLIAGLAGVSSVAVALAEGPAGLRDFLLLLTVTNYVSGLFNAIPFVKLDGYLALMSHLDVSHLRDRSITDARRLVARLLFGGRYERALPGVDWAPLFGLACMLFPLYVVSMAFSLWGSVLESAGMVGAVLVSIALGYLSLRVYVGVLKLLAEARTAGSAAWRRVTVSLAAAGVVAAALLGISVPYTVTGGFVVEAQGRTVLVATGTTDRDAISPGAEVRLTSGGVVLQKQLGTGTVASGGFVELSVPFSAFVPVTGLDSLKVPVHGVVLDGGRLAPGTTGQAVVDAGKRSLGDWLYLKYVAPFWR</sequence>
<protein>
    <submittedName>
        <fullName evidence="3">Daptide biosynthesis intramembrane metalloprotease</fullName>
    </submittedName>
</protein>
<dbReference type="PANTHER" id="PTHR13325:SF3">
    <property type="entry name" value="MEMBRANE-BOUND TRANSCRIPTION FACTOR SITE-2 PROTEASE"/>
    <property type="match status" value="1"/>
</dbReference>
<feature type="transmembrane region" description="Helical" evidence="2">
    <location>
        <begin position="280"/>
        <end position="301"/>
    </location>
</feature>
<dbReference type="InterPro" id="IPR001193">
    <property type="entry name" value="MBTPS2"/>
</dbReference>
<feature type="compositionally biased region" description="Basic and acidic residues" evidence="1">
    <location>
        <begin position="41"/>
        <end position="64"/>
    </location>
</feature>
<name>A0ABW9HWA1_9ACTN</name>
<dbReference type="NCBIfam" id="NF041824">
    <property type="entry name" value="daptide_HExxH"/>
    <property type="match status" value="1"/>
</dbReference>
<evidence type="ECO:0000313" key="4">
    <source>
        <dbReference type="Proteomes" id="UP001631957"/>
    </source>
</evidence>
<dbReference type="GO" id="GO:0008237">
    <property type="term" value="F:metallopeptidase activity"/>
    <property type="evidence" value="ECO:0007669"/>
    <property type="project" value="UniProtKB-KW"/>
</dbReference>